<sequence>MSAKARFLQKLQDKHSCTGPYASKDQADLVAFCQCLGPLQENIETWLAETGITRINNHCALTEMLISNSAFTVPCFELHYENRGEFTPVFLYGQGVTGCVDVTLVASQQTSALCRLFMRSAESQNWTYTPARKPGGQRVAFDEEAFFTVIAPLLP</sequence>
<dbReference type="AlphaFoldDB" id="A0A380AKG2"/>
<reference evidence="1 2" key="1">
    <citation type="submission" date="2018-06" db="EMBL/GenBank/DDBJ databases">
        <authorList>
            <consortium name="Pathogen Informatics"/>
            <person name="Doyle S."/>
        </authorList>
    </citation>
    <scope>NUCLEOTIDE SEQUENCE [LARGE SCALE GENOMIC DNA]</scope>
    <source>
        <strain evidence="1 2">NCTC11544</strain>
    </source>
</reference>
<accession>A0A380AKG2</accession>
<evidence type="ECO:0000313" key="2">
    <source>
        <dbReference type="Proteomes" id="UP000255529"/>
    </source>
</evidence>
<name>A0A380AKG2_9GAMM</name>
<organism evidence="1 2">
    <name type="scientific">Serratia quinivorans</name>
    <dbReference type="NCBI Taxonomy" id="137545"/>
    <lineage>
        <taxon>Bacteria</taxon>
        <taxon>Pseudomonadati</taxon>
        <taxon>Pseudomonadota</taxon>
        <taxon>Gammaproteobacteria</taxon>
        <taxon>Enterobacterales</taxon>
        <taxon>Yersiniaceae</taxon>
        <taxon>Serratia</taxon>
    </lineage>
</organism>
<gene>
    <name evidence="1" type="ORF">NCTC11544_04290</name>
</gene>
<proteinExistence type="predicted"/>
<dbReference type="EMBL" id="UGYN01000002">
    <property type="protein sequence ID" value="SUI81574.1"/>
    <property type="molecule type" value="Genomic_DNA"/>
</dbReference>
<dbReference type="Proteomes" id="UP000255529">
    <property type="component" value="Unassembled WGS sequence"/>
</dbReference>
<protein>
    <submittedName>
        <fullName evidence="1">Uncharacterized protein</fullName>
    </submittedName>
</protein>
<evidence type="ECO:0000313" key="1">
    <source>
        <dbReference type="EMBL" id="SUI81574.1"/>
    </source>
</evidence>